<comment type="subcellular location">
    <subcellularLocation>
        <location evidence="1">Membrane</location>
        <topology evidence="1">Multi-pass membrane protein</topology>
    </subcellularLocation>
</comment>
<dbReference type="EMBL" id="KV891747">
    <property type="protein sequence ID" value="OON22538.1"/>
    <property type="molecule type" value="Genomic_DNA"/>
</dbReference>
<dbReference type="GO" id="GO:0022857">
    <property type="term" value="F:transmembrane transporter activity"/>
    <property type="evidence" value="ECO:0007669"/>
    <property type="project" value="InterPro"/>
</dbReference>
<keyword evidence="3" id="KW-0813">Transport</keyword>
<evidence type="ECO:0000256" key="8">
    <source>
        <dbReference type="SAM" id="Phobius"/>
    </source>
</evidence>
<accession>A0A1S8X748</accession>
<reference evidence="10 11" key="1">
    <citation type="submission" date="2015-03" db="EMBL/GenBank/DDBJ databases">
        <title>Draft genome of the nematode, Opisthorchis viverrini.</title>
        <authorList>
            <person name="Mitreva M."/>
        </authorList>
    </citation>
    <scope>NUCLEOTIDE SEQUENCE [LARGE SCALE GENOMIC DNA]</scope>
    <source>
        <strain evidence="10">Khon Kaen</strain>
    </source>
</reference>
<feature type="transmembrane region" description="Helical" evidence="8">
    <location>
        <begin position="400"/>
        <end position="422"/>
    </location>
</feature>
<feature type="transmembrane region" description="Helical" evidence="8">
    <location>
        <begin position="442"/>
        <end position="461"/>
    </location>
</feature>
<proteinExistence type="inferred from homology"/>
<evidence type="ECO:0000256" key="2">
    <source>
        <dbReference type="ARBA" id="ARBA00007863"/>
    </source>
</evidence>
<evidence type="ECO:0000313" key="10">
    <source>
        <dbReference type="EMBL" id="OON22538.1"/>
    </source>
</evidence>
<keyword evidence="5 8" id="KW-1133">Transmembrane helix</keyword>
<evidence type="ECO:0000313" key="11">
    <source>
        <dbReference type="Proteomes" id="UP000243686"/>
    </source>
</evidence>
<name>A0A1S8X748_OPIVI</name>
<dbReference type="AlphaFoldDB" id="A0A1S8X748"/>
<feature type="transmembrane region" description="Helical" evidence="8">
    <location>
        <begin position="299"/>
        <end position="318"/>
    </location>
</feature>
<keyword evidence="6 8" id="KW-0472">Membrane</keyword>
<dbReference type="PANTHER" id="PTHR14233">
    <property type="entry name" value="DUF914-RELATED"/>
    <property type="match status" value="1"/>
</dbReference>
<gene>
    <name evidence="10" type="ORF">X801_01564</name>
</gene>
<protein>
    <recommendedName>
        <fullName evidence="9">MRN complex-interacting protein N-terminal domain-containing protein</fullName>
    </recommendedName>
</protein>
<dbReference type="SUPFAM" id="SSF103481">
    <property type="entry name" value="Multidrug resistance efflux transporter EmrE"/>
    <property type="match status" value="1"/>
</dbReference>
<comment type="similarity">
    <text evidence="2">Belongs to the SLC35F solute transporter family.</text>
</comment>
<feature type="transmembrane region" description="Helical" evidence="8">
    <location>
        <begin position="368"/>
        <end position="388"/>
    </location>
</feature>
<evidence type="ECO:0000256" key="3">
    <source>
        <dbReference type="ARBA" id="ARBA00022448"/>
    </source>
</evidence>
<comment type="function">
    <text evidence="7">Putative solute transporter.</text>
</comment>
<dbReference type="InterPro" id="IPR052221">
    <property type="entry name" value="SLC35F_Transporter"/>
</dbReference>
<keyword evidence="4 8" id="KW-0812">Transmembrane</keyword>
<feature type="transmembrane region" description="Helical" evidence="8">
    <location>
        <begin position="327"/>
        <end position="348"/>
    </location>
</feature>
<feature type="transmembrane region" description="Helical" evidence="8">
    <location>
        <begin position="190"/>
        <end position="211"/>
    </location>
</feature>
<feature type="domain" description="MRN complex-interacting protein N-terminal" evidence="9">
    <location>
        <begin position="1"/>
        <end position="55"/>
    </location>
</feature>
<dbReference type="Pfam" id="PF06027">
    <property type="entry name" value="SLC35F"/>
    <property type="match status" value="1"/>
</dbReference>
<organism evidence="10 11">
    <name type="scientific">Opisthorchis viverrini</name>
    <name type="common">Southeast Asian liver fluke</name>
    <dbReference type="NCBI Taxonomy" id="6198"/>
    <lineage>
        <taxon>Eukaryota</taxon>
        <taxon>Metazoa</taxon>
        <taxon>Spiralia</taxon>
        <taxon>Lophotrochozoa</taxon>
        <taxon>Platyhelminthes</taxon>
        <taxon>Trematoda</taxon>
        <taxon>Digenea</taxon>
        <taxon>Opisthorchiida</taxon>
        <taxon>Opisthorchiata</taxon>
        <taxon>Opisthorchiidae</taxon>
        <taxon>Opisthorchis</taxon>
    </lineage>
</organism>
<dbReference type="Proteomes" id="UP000243686">
    <property type="component" value="Unassembled WGS sequence"/>
</dbReference>
<evidence type="ECO:0000256" key="7">
    <source>
        <dbReference type="ARBA" id="ARBA00037727"/>
    </source>
</evidence>
<evidence type="ECO:0000256" key="4">
    <source>
        <dbReference type="ARBA" id="ARBA00022692"/>
    </source>
</evidence>
<feature type="transmembrane region" description="Helical" evidence="8">
    <location>
        <begin position="499"/>
        <end position="517"/>
    </location>
</feature>
<dbReference type="PANTHER" id="PTHR14233:SF4">
    <property type="entry name" value="SOLUTE CARRIER FAMILY 35 MEMBER F2"/>
    <property type="match status" value="1"/>
</dbReference>
<evidence type="ECO:0000256" key="5">
    <source>
        <dbReference type="ARBA" id="ARBA00022989"/>
    </source>
</evidence>
<evidence type="ECO:0000256" key="6">
    <source>
        <dbReference type="ARBA" id="ARBA00023136"/>
    </source>
</evidence>
<evidence type="ECO:0000259" key="9">
    <source>
        <dbReference type="Pfam" id="PF15749"/>
    </source>
</evidence>
<feature type="transmembrane region" description="Helical" evidence="8">
    <location>
        <begin position="270"/>
        <end position="293"/>
    </location>
</feature>
<evidence type="ECO:0000256" key="1">
    <source>
        <dbReference type="ARBA" id="ARBA00004141"/>
    </source>
</evidence>
<keyword evidence="11" id="KW-1185">Reference proteome</keyword>
<dbReference type="GO" id="GO:0016020">
    <property type="term" value="C:membrane"/>
    <property type="evidence" value="ECO:0007669"/>
    <property type="project" value="UniProtKB-SubCell"/>
</dbReference>
<dbReference type="InterPro" id="IPR037185">
    <property type="entry name" value="EmrE-like"/>
</dbReference>
<dbReference type="InterPro" id="IPR049472">
    <property type="entry name" value="MRNIP_N"/>
</dbReference>
<dbReference type="Pfam" id="PF15749">
    <property type="entry name" value="MRNIP"/>
    <property type="match status" value="1"/>
</dbReference>
<dbReference type="InterPro" id="IPR009262">
    <property type="entry name" value="SLC35_F1/F2/F6"/>
</dbReference>
<sequence length="540" mass="59950">MFQVQQNKKSAKWVCKVCSTKQSILKVFAEATARECRAIVQHLNKEAITRLPHSVGLSYCEQEKENVSDILTVPFERQQNVNPITITDCDSALSYKIQPFEEEELVEDKSEYRLSINPCRSLPRDFSLLSANDSYPQVTTGLCDELTHFRIVASSDESESTNSDIHCSSSACLRTCKCTISRWHSVGVPLLLGQVLAGMIAATAVCSTFLANAGVSVPLSQNLFHYCFLFLCYFPPRLFCLFRRRQSYQLDRNCKTPTTRFCTKDRLYRASLYILAGLIDTHANWSFVAAYKFTNVTSIQLLDCLTIPVAVLLSIIFLRSRFFWTHYAAVIICLAGAGGMVAMDVLVNPTGPQIPTNTSGNITVLVESSSNVILGDFLVILGSVAYAASNVLQQYLVIRYGFVDFLAFVSLAALVHTAIYSLTLERTALFSILSGSPSSNHALIFGCLAGYVAAMFSLYSLMPYVLAKTSAVLVNLSLLTADVYALLIGIYLFHYGFHVLYLLCFSVILFGVGLFSFRAPLTRQTHLRCLSCLSEQSVYE</sequence>
<feature type="transmembrane region" description="Helical" evidence="8">
    <location>
        <begin position="473"/>
        <end position="493"/>
    </location>
</feature>
<feature type="transmembrane region" description="Helical" evidence="8">
    <location>
        <begin position="223"/>
        <end position="242"/>
    </location>
</feature>
<feature type="non-terminal residue" evidence="10">
    <location>
        <position position="540"/>
    </location>
</feature>